<keyword evidence="6" id="KW-0067">ATP-binding</keyword>
<dbReference type="GO" id="GO:0007095">
    <property type="term" value="P:mitotic G2 DNA damage checkpoint signaling"/>
    <property type="evidence" value="ECO:0007669"/>
    <property type="project" value="TreeGrafter"/>
</dbReference>
<comment type="caution">
    <text evidence="10">The sequence shown here is derived from an EMBL/GenBank/DDBJ whole genome shotgun (WGS) entry which is preliminary data.</text>
</comment>
<sequence length="554" mass="61803">MSTDLSAYANSPYPLIKGYSIGPDIAEVGSLAWVYRGYNPNARAPGFAAIKVISLVNRSAGPTLDEVAYKRIKKEIKVHKTLKHSNILELIDSVEDHEGLPSRGIPPAFYIVLALASSGDLFDQLIPDVGLNNDGELIHFYFRQLMSGLHFCHSKGVVHRDLKPENILLDGNGNLLISDFGLCSVYKHSGKERMLTEICGSAPYAAPELAFGRPYHGPAIDMWSSGIILFVLLVGNTPWDTPTLDSPEFAAYVEGTIWRTDPWSRIDTELRAFLQELMNVDPELRMNMLQLVRNPWFRKKNPLMGRDGLATSGPHLAVRLAQQRKGVDEGTHMDPELEQLCSELTTTVTASADDADAGGNQDTPFVPRFSQEVAKSQIATRFMQDTAAHPTQPFSCTVRLFTKDTELLSQKIHHGNTSTMFISRSSIEDLISAFTRALDQIGVDHAVKPLNSSSTEDQSTRYQSGAKFQVSFIDNRKQRLLGSLRIEPIIKTDSETSTRPADDEMDLDEATDHVQFAQQTWGVVFKKQKGDPLRWKEKYEELFVHLPQGIVFAR</sequence>
<evidence type="ECO:0000259" key="9">
    <source>
        <dbReference type="PROSITE" id="PS50011"/>
    </source>
</evidence>
<dbReference type="GO" id="GO:0004674">
    <property type="term" value="F:protein serine/threonine kinase activity"/>
    <property type="evidence" value="ECO:0007669"/>
    <property type="project" value="UniProtKB-KW"/>
</dbReference>
<keyword evidence="2" id="KW-0723">Serine/threonine-protein kinase</keyword>
<evidence type="ECO:0000256" key="7">
    <source>
        <dbReference type="ARBA" id="ARBA00047899"/>
    </source>
</evidence>
<organism evidence="10 11">
    <name type="scientific">Cronartium quercuum f. sp. fusiforme G11</name>
    <dbReference type="NCBI Taxonomy" id="708437"/>
    <lineage>
        <taxon>Eukaryota</taxon>
        <taxon>Fungi</taxon>
        <taxon>Dikarya</taxon>
        <taxon>Basidiomycota</taxon>
        <taxon>Pucciniomycotina</taxon>
        <taxon>Pucciniomycetes</taxon>
        <taxon>Pucciniales</taxon>
        <taxon>Coleosporiaceae</taxon>
        <taxon>Cronartium</taxon>
    </lineage>
</organism>
<dbReference type="GO" id="GO:0035861">
    <property type="term" value="C:site of double-strand break"/>
    <property type="evidence" value="ECO:0007669"/>
    <property type="project" value="TreeGrafter"/>
</dbReference>
<evidence type="ECO:0000256" key="1">
    <source>
        <dbReference type="ARBA" id="ARBA00012513"/>
    </source>
</evidence>
<dbReference type="PANTHER" id="PTHR43895:SF32">
    <property type="entry name" value="SERINE_THREONINE-PROTEIN KINASE CHK1"/>
    <property type="match status" value="1"/>
</dbReference>
<dbReference type="InterPro" id="IPR011009">
    <property type="entry name" value="Kinase-like_dom_sf"/>
</dbReference>
<dbReference type="Proteomes" id="UP000886653">
    <property type="component" value="Unassembled WGS sequence"/>
</dbReference>
<dbReference type="PROSITE" id="PS00108">
    <property type="entry name" value="PROTEIN_KINASE_ST"/>
    <property type="match status" value="1"/>
</dbReference>
<evidence type="ECO:0000256" key="3">
    <source>
        <dbReference type="ARBA" id="ARBA00022679"/>
    </source>
</evidence>
<keyword evidence="5" id="KW-0418">Kinase</keyword>
<dbReference type="AlphaFoldDB" id="A0A9P6NFQ8"/>
<dbReference type="GO" id="GO:0005524">
    <property type="term" value="F:ATP binding"/>
    <property type="evidence" value="ECO:0007669"/>
    <property type="project" value="UniProtKB-KW"/>
</dbReference>
<dbReference type="GO" id="GO:0005634">
    <property type="term" value="C:nucleus"/>
    <property type="evidence" value="ECO:0007669"/>
    <property type="project" value="TreeGrafter"/>
</dbReference>
<name>A0A9P6NFQ8_9BASI</name>
<dbReference type="InterPro" id="IPR000719">
    <property type="entry name" value="Prot_kinase_dom"/>
</dbReference>
<evidence type="ECO:0000256" key="6">
    <source>
        <dbReference type="ARBA" id="ARBA00022840"/>
    </source>
</evidence>
<evidence type="ECO:0000256" key="5">
    <source>
        <dbReference type="ARBA" id="ARBA00022777"/>
    </source>
</evidence>
<dbReference type="SUPFAM" id="SSF56112">
    <property type="entry name" value="Protein kinase-like (PK-like)"/>
    <property type="match status" value="1"/>
</dbReference>
<comment type="catalytic activity">
    <reaction evidence="8">
        <text>L-seryl-[protein] + ATP = O-phospho-L-seryl-[protein] + ADP + H(+)</text>
        <dbReference type="Rhea" id="RHEA:17989"/>
        <dbReference type="Rhea" id="RHEA-COMP:9863"/>
        <dbReference type="Rhea" id="RHEA-COMP:11604"/>
        <dbReference type="ChEBI" id="CHEBI:15378"/>
        <dbReference type="ChEBI" id="CHEBI:29999"/>
        <dbReference type="ChEBI" id="CHEBI:30616"/>
        <dbReference type="ChEBI" id="CHEBI:83421"/>
        <dbReference type="ChEBI" id="CHEBI:456216"/>
        <dbReference type="EC" id="2.7.11.1"/>
    </reaction>
</comment>
<dbReference type="OrthoDB" id="539158at2759"/>
<evidence type="ECO:0000256" key="2">
    <source>
        <dbReference type="ARBA" id="ARBA00022527"/>
    </source>
</evidence>
<proteinExistence type="predicted"/>
<dbReference type="SMART" id="SM00220">
    <property type="entry name" value="S_TKc"/>
    <property type="match status" value="1"/>
</dbReference>
<protein>
    <recommendedName>
        <fullName evidence="1">non-specific serine/threonine protein kinase</fullName>
        <ecNumber evidence="1">2.7.11.1</ecNumber>
    </recommendedName>
</protein>
<dbReference type="Gene3D" id="1.10.510.10">
    <property type="entry name" value="Transferase(Phosphotransferase) domain 1"/>
    <property type="match status" value="1"/>
</dbReference>
<dbReference type="Pfam" id="PF00069">
    <property type="entry name" value="Pkinase"/>
    <property type="match status" value="1"/>
</dbReference>
<evidence type="ECO:0000313" key="10">
    <source>
        <dbReference type="EMBL" id="KAG0143372.1"/>
    </source>
</evidence>
<gene>
    <name evidence="10" type="ORF">CROQUDRAFT_48921</name>
</gene>
<dbReference type="FunFam" id="1.10.510.10:FF:000571">
    <property type="entry name" value="Maternal embryonic leucine zipper kinase"/>
    <property type="match status" value="1"/>
</dbReference>
<evidence type="ECO:0000256" key="8">
    <source>
        <dbReference type="ARBA" id="ARBA00048679"/>
    </source>
</evidence>
<keyword evidence="3" id="KW-0808">Transferase</keyword>
<dbReference type="GO" id="GO:0005737">
    <property type="term" value="C:cytoplasm"/>
    <property type="evidence" value="ECO:0007669"/>
    <property type="project" value="TreeGrafter"/>
</dbReference>
<dbReference type="EMBL" id="MU167321">
    <property type="protein sequence ID" value="KAG0143372.1"/>
    <property type="molecule type" value="Genomic_DNA"/>
</dbReference>
<evidence type="ECO:0000256" key="4">
    <source>
        <dbReference type="ARBA" id="ARBA00022741"/>
    </source>
</evidence>
<dbReference type="PANTHER" id="PTHR43895">
    <property type="entry name" value="CALCIUM/CALMODULIN-DEPENDENT PROTEIN KINASE KINASE-RELATED"/>
    <property type="match status" value="1"/>
</dbReference>
<feature type="domain" description="Protein kinase" evidence="9">
    <location>
        <begin position="20"/>
        <end position="297"/>
    </location>
</feature>
<dbReference type="EC" id="2.7.11.1" evidence="1"/>
<keyword evidence="11" id="KW-1185">Reference proteome</keyword>
<keyword evidence="4" id="KW-0547">Nucleotide-binding</keyword>
<dbReference type="InterPro" id="IPR008271">
    <property type="entry name" value="Ser/Thr_kinase_AS"/>
</dbReference>
<dbReference type="PROSITE" id="PS50011">
    <property type="entry name" value="PROTEIN_KINASE_DOM"/>
    <property type="match status" value="1"/>
</dbReference>
<evidence type="ECO:0000313" key="11">
    <source>
        <dbReference type="Proteomes" id="UP000886653"/>
    </source>
</evidence>
<comment type="catalytic activity">
    <reaction evidence="7">
        <text>L-threonyl-[protein] + ATP = O-phospho-L-threonyl-[protein] + ADP + H(+)</text>
        <dbReference type="Rhea" id="RHEA:46608"/>
        <dbReference type="Rhea" id="RHEA-COMP:11060"/>
        <dbReference type="Rhea" id="RHEA-COMP:11605"/>
        <dbReference type="ChEBI" id="CHEBI:15378"/>
        <dbReference type="ChEBI" id="CHEBI:30013"/>
        <dbReference type="ChEBI" id="CHEBI:30616"/>
        <dbReference type="ChEBI" id="CHEBI:61977"/>
        <dbReference type="ChEBI" id="CHEBI:456216"/>
        <dbReference type="EC" id="2.7.11.1"/>
    </reaction>
</comment>
<reference evidence="10" key="1">
    <citation type="submission" date="2013-11" db="EMBL/GenBank/DDBJ databases">
        <title>Genome sequence of the fusiform rust pathogen reveals effectors for host alternation and coevolution with pine.</title>
        <authorList>
            <consortium name="DOE Joint Genome Institute"/>
            <person name="Smith K."/>
            <person name="Pendleton A."/>
            <person name="Kubisiak T."/>
            <person name="Anderson C."/>
            <person name="Salamov A."/>
            <person name="Aerts A."/>
            <person name="Riley R."/>
            <person name="Clum A."/>
            <person name="Lindquist E."/>
            <person name="Ence D."/>
            <person name="Campbell M."/>
            <person name="Kronenberg Z."/>
            <person name="Feau N."/>
            <person name="Dhillon B."/>
            <person name="Hamelin R."/>
            <person name="Burleigh J."/>
            <person name="Smith J."/>
            <person name="Yandell M."/>
            <person name="Nelson C."/>
            <person name="Grigoriev I."/>
            <person name="Davis J."/>
        </authorList>
    </citation>
    <scope>NUCLEOTIDE SEQUENCE</scope>
    <source>
        <strain evidence="10">G11</strain>
    </source>
</reference>
<accession>A0A9P6NFQ8</accession>